<accession>A0AAD9PYT4</accession>
<evidence type="ECO:0000313" key="1">
    <source>
        <dbReference type="EMBL" id="KAK2551580.1"/>
    </source>
</evidence>
<keyword evidence="2" id="KW-1185">Reference proteome</keyword>
<comment type="caution">
    <text evidence="1">The sequence shown here is derived from an EMBL/GenBank/DDBJ whole genome shotgun (WGS) entry which is preliminary data.</text>
</comment>
<protein>
    <submittedName>
        <fullName evidence="1">Uncharacterized protein</fullName>
    </submittedName>
</protein>
<reference evidence="1" key="1">
    <citation type="journal article" date="2023" name="G3 (Bethesda)">
        <title>Whole genome assembly and annotation of the endangered Caribbean coral Acropora cervicornis.</title>
        <authorList>
            <person name="Selwyn J.D."/>
            <person name="Vollmer S.V."/>
        </authorList>
    </citation>
    <scope>NUCLEOTIDE SEQUENCE</scope>
    <source>
        <strain evidence="1">K2</strain>
    </source>
</reference>
<dbReference type="AlphaFoldDB" id="A0AAD9PYT4"/>
<proteinExistence type="predicted"/>
<dbReference type="Proteomes" id="UP001249851">
    <property type="component" value="Unassembled WGS sequence"/>
</dbReference>
<name>A0AAD9PYT4_ACRCE</name>
<dbReference type="EMBL" id="JARQWQ010000096">
    <property type="protein sequence ID" value="KAK2551580.1"/>
    <property type="molecule type" value="Genomic_DNA"/>
</dbReference>
<evidence type="ECO:0000313" key="2">
    <source>
        <dbReference type="Proteomes" id="UP001249851"/>
    </source>
</evidence>
<organism evidence="1 2">
    <name type="scientific">Acropora cervicornis</name>
    <name type="common">Staghorn coral</name>
    <dbReference type="NCBI Taxonomy" id="6130"/>
    <lineage>
        <taxon>Eukaryota</taxon>
        <taxon>Metazoa</taxon>
        <taxon>Cnidaria</taxon>
        <taxon>Anthozoa</taxon>
        <taxon>Hexacorallia</taxon>
        <taxon>Scleractinia</taxon>
        <taxon>Astrocoeniina</taxon>
        <taxon>Acroporidae</taxon>
        <taxon>Acropora</taxon>
    </lineage>
</organism>
<sequence>MKQIAKSIGYESCGDKYGEILEAYSAHYPSPEDAAAIGKDFPHKKNELTKYVLTSKLKAIRSKYRQAVDNIMEEEEGTIWGGSPATAAMAAGLESSENHDESSSQKCFDIDIECDDIDIECEDSR</sequence>
<reference evidence="1" key="2">
    <citation type="journal article" date="2023" name="Science">
        <title>Genomic signatures of disease resistance in endangered staghorn corals.</title>
        <authorList>
            <person name="Vollmer S.V."/>
            <person name="Selwyn J.D."/>
            <person name="Despard B.A."/>
            <person name="Roesel C.L."/>
        </authorList>
    </citation>
    <scope>NUCLEOTIDE SEQUENCE</scope>
    <source>
        <strain evidence="1">K2</strain>
    </source>
</reference>
<gene>
    <name evidence="1" type="ORF">P5673_027559</name>
</gene>